<feature type="region of interest" description="Disordered" evidence="1">
    <location>
        <begin position="28"/>
        <end position="57"/>
    </location>
</feature>
<feature type="chain" id="PRO_5046600177" description="Secreted protein" evidence="2">
    <location>
        <begin position="24"/>
        <end position="98"/>
    </location>
</feature>
<evidence type="ECO:0000256" key="1">
    <source>
        <dbReference type="SAM" id="MobiDB-lite"/>
    </source>
</evidence>
<feature type="compositionally biased region" description="Basic residues" evidence="1">
    <location>
        <begin position="37"/>
        <end position="46"/>
    </location>
</feature>
<sequence>MTIMGTHTLVLAAATLSAACALSACETHDGTHGAQGRPRRPAGWHRQRVEEHRAGKSQSWKEACVFAKAAKSVQIELTPMETSGDGWYRTAIFAGSVQ</sequence>
<dbReference type="EMBL" id="JAATEJ010000009">
    <property type="protein sequence ID" value="NJP44484.1"/>
    <property type="molecule type" value="Genomic_DNA"/>
</dbReference>
<keyword evidence="2" id="KW-0732">Signal</keyword>
<proteinExistence type="predicted"/>
<name>A0ABX0ZQE9_9ACTN</name>
<protein>
    <recommendedName>
        <fullName evidence="5">Secreted protein</fullName>
    </recommendedName>
</protein>
<reference evidence="3 4" key="1">
    <citation type="submission" date="2020-03" db="EMBL/GenBank/DDBJ databases">
        <title>WGS of actinomycetes isolated from Thailand.</title>
        <authorList>
            <person name="Thawai C."/>
        </authorList>
    </citation>
    <scope>NUCLEOTIDE SEQUENCE [LARGE SCALE GENOMIC DNA]</scope>
    <source>
        <strain evidence="3 4">PRB2-1</strain>
    </source>
</reference>
<evidence type="ECO:0000256" key="2">
    <source>
        <dbReference type="SAM" id="SignalP"/>
    </source>
</evidence>
<comment type="caution">
    <text evidence="3">The sequence shown here is derived from an EMBL/GenBank/DDBJ whole genome shotgun (WGS) entry which is preliminary data.</text>
</comment>
<accession>A0ABX0ZQE9</accession>
<evidence type="ECO:0000313" key="3">
    <source>
        <dbReference type="EMBL" id="NJP44484.1"/>
    </source>
</evidence>
<feature type="signal peptide" evidence="2">
    <location>
        <begin position="1"/>
        <end position="23"/>
    </location>
</feature>
<organism evidence="3 4">
    <name type="scientific">Actinacidiphila epipremni</name>
    <dbReference type="NCBI Taxonomy" id="2053013"/>
    <lineage>
        <taxon>Bacteria</taxon>
        <taxon>Bacillati</taxon>
        <taxon>Actinomycetota</taxon>
        <taxon>Actinomycetes</taxon>
        <taxon>Kitasatosporales</taxon>
        <taxon>Streptomycetaceae</taxon>
        <taxon>Actinacidiphila</taxon>
    </lineage>
</organism>
<keyword evidence="4" id="KW-1185">Reference proteome</keyword>
<dbReference type="Proteomes" id="UP000734511">
    <property type="component" value="Unassembled WGS sequence"/>
</dbReference>
<dbReference type="RefSeq" id="WP_167983353.1">
    <property type="nucleotide sequence ID" value="NZ_JAATEJ010000009.1"/>
</dbReference>
<evidence type="ECO:0000313" key="4">
    <source>
        <dbReference type="Proteomes" id="UP000734511"/>
    </source>
</evidence>
<evidence type="ECO:0008006" key="5">
    <source>
        <dbReference type="Google" id="ProtNLM"/>
    </source>
</evidence>
<gene>
    <name evidence="3" type="ORF">HCN08_13920</name>
</gene>